<proteinExistence type="predicted"/>
<dbReference type="PANTHER" id="PTHR47331:SF5">
    <property type="entry name" value="RIBONUCLEASE H"/>
    <property type="match status" value="1"/>
</dbReference>
<dbReference type="EMBL" id="JADWDJ010000010">
    <property type="protein sequence ID" value="KAG5274636.1"/>
    <property type="molecule type" value="Genomic_DNA"/>
</dbReference>
<organism evidence="2 3">
    <name type="scientific">Alosa alosa</name>
    <name type="common">allis shad</name>
    <dbReference type="NCBI Taxonomy" id="278164"/>
    <lineage>
        <taxon>Eukaryota</taxon>
        <taxon>Metazoa</taxon>
        <taxon>Chordata</taxon>
        <taxon>Craniata</taxon>
        <taxon>Vertebrata</taxon>
        <taxon>Euteleostomi</taxon>
        <taxon>Actinopterygii</taxon>
        <taxon>Neopterygii</taxon>
        <taxon>Teleostei</taxon>
        <taxon>Clupei</taxon>
        <taxon>Clupeiformes</taxon>
        <taxon>Clupeoidei</taxon>
        <taxon>Clupeidae</taxon>
        <taxon>Alosa</taxon>
    </lineage>
</organism>
<evidence type="ECO:0000256" key="1">
    <source>
        <dbReference type="SAM" id="MobiDB-lite"/>
    </source>
</evidence>
<accession>A0AAV6GLB9</accession>
<feature type="compositionally biased region" description="Basic and acidic residues" evidence="1">
    <location>
        <begin position="119"/>
        <end position="132"/>
    </location>
</feature>
<sequence>MRSLIEHYGQPHKLSLRRIAEVMDGPDIRRSGDLTSFCRFALRVRALVGMLAQMGDEGSIELHCGSHVARLLSKLPHDLRSNFKRHIHPKRRPVPTLLDFADWLEFELDVQGTEIKTGRADSGEAARKGNDKKARKSAVHTTTVLMGAQSPPSTPQSTNAPTAKSPDSVKIYCPYCENDCHYLNQCSNFQMLASDQKTAWIKTNYRCWRCGRKHQAAKCRLKATCQTCKGKHLSVLHDVNARPQSEGEKPQAVAKPSTGTLYLDRPDHSNTVLLKVVKVLLYNGPCTLTTYAILDDGSERTILLHDAVKHLGLVGQPEDLSLRTVKKDAQVITGANITFTLSPASQPQRKFKITGAFTAEQLGLASHSHPVAKLCDKYHHLRDLPLQPLDNVQPLLLIGSDYPHLITPLEPVRLGPPGGPAAIKTRLGWTLQGPTKLLQHRLSPQQCLFTAMT</sequence>
<name>A0AAV6GLB9_9TELE</name>
<reference evidence="2" key="1">
    <citation type="submission" date="2020-10" db="EMBL/GenBank/DDBJ databases">
        <title>Chromosome-scale genome assembly of the Allis shad, Alosa alosa.</title>
        <authorList>
            <person name="Margot Z."/>
            <person name="Christophe K."/>
            <person name="Cabau C."/>
            <person name="Louis A."/>
            <person name="Berthelot C."/>
            <person name="Parey E."/>
            <person name="Roest Crollius H."/>
            <person name="Montfort J."/>
            <person name="Robinson-Rechavi M."/>
            <person name="Bucao C."/>
            <person name="Bouchez O."/>
            <person name="Gislard M."/>
            <person name="Lluch J."/>
            <person name="Milhes M."/>
            <person name="Lampietro C."/>
            <person name="Lopez Roques C."/>
            <person name="Donnadieu C."/>
            <person name="Braasch I."/>
            <person name="Desvignes T."/>
            <person name="Postlethwait J."/>
            <person name="Bobe J."/>
            <person name="Guiguen Y."/>
        </authorList>
    </citation>
    <scope>NUCLEOTIDE SEQUENCE</scope>
    <source>
        <strain evidence="2">M-15738</strain>
        <tissue evidence="2">Blood</tissue>
    </source>
</reference>
<evidence type="ECO:0000313" key="2">
    <source>
        <dbReference type="EMBL" id="KAG5274636.1"/>
    </source>
</evidence>
<keyword evidence="3" id="KW-1185">Reference proteome</keyword>
<dbReference type="PANTHER" id="PTHR47331">
    <property type="entry name" value="PHD-TYPE DOMAIN-CONTAINING PROTEIN"/>
    <property type="match status" value="1"/>
</dbReference>
<feature type="non-terminal residue" evidence="2">
    <location>
        <position position="453"/>
    </location>
</feature>
<protein>
    <recommendedName>
        <fullName evidence="4">Peptidase aspartic putative domain-containing protein</fullName>
    </recommendedName>
</protein>
<feature type="region of interest" description="Disordered" evidence="1">
    <location>
        <begin position="119"/>
        <end position="165"/>
    </location>
</feature>
<dbReference type="Proteomes" id="UP000823561">
    <property type="component" value="Chromosome 10"/>
</dbReference>
<evidence type="ECO:0008006" key="4">
    <source>
        <dbReference type="Google" id="ProtNLM"/>
    </source>
</evidence>
<dbReference type="AlphaFoldDB" id="A0AAV6GLB9"/>
<gene>
    <name evidence="2" type="ORF">AALO_G00138470</name>
</gene>
<evidence type="ECO:0000313" key="3">
    <source>
        <dbReference type="Proteomes" id="UP000823561"/>
    </source>
</evidence>
<comment type="caution">
    <text evidence="2">The sequence shown here is derived from an EMBL/GenBank/DDBJ whole genome shotgun (WGS) entry which is preliminary data.</text>
</comment>